<accession>A0A816WS99</accession>
<comment type="caution">
    <text evidence="1">The sequence shown here is derived from an EMBL/GenBank/DDBJ whole genome shotgun (WGS) entry which is preliminary data.</text>
</comment>
<protein>
    <submittedName>
        <fullName evidence="1">Uncharacterized protein</fullName>
    </submittedName>
</protein>
<proteinExistence type="predicted"/>
<sequence length="266" mass="31232">MSQFTAPAQKRQNILDVDDKEAIQAATSAEETEFWSNIKPQHQENMKDKPPSNLPSWVIPLFKQHQKAGGSSLNRLAWGLKSGSVPKVTLKTYDMRFEQFDKADFIKQLQNPEIPRQSLFILHNKAPLLQHTEGSESVKIIINFLEKANVKQILCQFATKDVRYKFAYRVSIYLLQLDCFNSFYVFIHESMFEGRPQRLNYIVSDYFGSFYESIHYYIDKNLAEYSDCVKYINRAYIYRYYNHYTVAREEGNIAHPICVLYDSRRS</sequence>
<evidence type="ECO:0000313" key="2">
    <source>
        <dbReference type="Proteomes" id="UP000663887"/>
    </source>
</evidence>
<reference evidence="1" key="1">
    <citation type="submission" date="2021-02" db="EMBL/GenBank/DDBJ databases">
        <authorList>
            <person name="Nowell W R."/>
        </authorList>
    </citation>
    <scope>NUCLEOTIDE SEQUENCE</scope>
</reference>
<name>A0A816WS99_9BILA</name>
<dbReference type="EMBL" id="CAJNRG010012142">
    <property type="protein sequence ID" value="CAF2137640.1"/>
    <property type="molecule type" value="Genomic_DNA"/>
</dbReference>
<evidence type="ECO:0000313" key="1">
    <source>
        <dbReference type="EMBL" id="CAF2137640.1"/>
    </source>
</evidence>
<dbReference type="Proteomes" id="UP000663887">
    <property type="component" value="Unassembled WGS sequence"/>
</dbReference>
<gene>
    <name evidence="1" type="ORF">XDN619_LOCUS26117</name>
</gene>
<organism evidence="1 2">
    <name type="scientific">Rotaria magnacalcarata</name>
    <dbReference type="NCBI Taxonomy" id="392030"/>
    <lineage>
        <taxon>Eukaryota</taxon>
        <taxon>Metazoa</taxon>
        <taxon>Spiralia</taxon>
        <taxon>Gnathifera</taxon>
        <taxon>Rotifera</taxon>
        <taxon>Eurotatoria</taxon>
        <taxon>Bdelloidea</taxon>
        <taxon>Philodinida</taxon>
        <taxon>Philodinidae</taxon>
        <taxon>Rotaria</taxon>
    </lineage>
</organism>
<dbReference type="AlphaFoldDB" id="A0A816WS99"/>